<reference evidence="2" key="1">
    <citation type="submission" date="2020-08" db="EMBL/GenBank/DDBJ databases">
        <title>Multicomponent nature underlies the extraordinary mechanical properties of spider dragline silk.</title>
        <authorList>
            <person name="Kono N."/>
            <person name="Nakamura H."/>
            <person name="Mori M."/>
            <person name="Yoshida Y."/>
            <person name="Ohtoshi R."/>
            <person name="Malay A.D."/>
            <person name="Moran D.A.P."/>
            <person name="Tomita M."/>
            <person name="Numata K."/>
            <person name="Arakawa K."/>
        </authorList>
    </citation>
    <scope>NUCLEOTIDE SEQUENCE</scope>
</reference>
<evidence type="ECO:0000313" key="2">
    <source>
        <dbReference type="EMBL" id="GFY35631.1"/>
    </source>
</evidence>
<organism evidence="2 3">
    <name type="scientific">Trichonephila clavipes</name>
    <name type="common">Golden silk orbweaver</name>
    <name type="synonym">Nephila clavipes</name>
    <dbReference type="NCBI Taxonomy" id="2585209"/>
    <lineage>
        <taxon>Eukaryota</taxon>
        <taxon>Metazoa</taxon>
        <taxon>Ecdysozoa</taxon>
        <taxon>Arthropoda</taxon>
        <taxon>Chelicerata</taxon>
        <taxon>Arachnida</taxon>
        <taxon>Araneae</taxon>
        <taxon>Araneomorphae</taxon>
        <taxon>Entelegynae</taxon>
        <taxon>Araneoidea</taxon>
        <taxon>Nephilidae</taxon>
        <taxon>Trichonephila</taxon>
    </lineage>
</organism>
<dbReference type="InterPro" id="IPR040676">
    <property type="entry name" value="DUF5641"/>
</dbReference>
<protein>
    <submittedName>
        <fullName evidence="2">Integrase catalytic domain-containing protein</fullName>
    </submittedName>
</protein>
<gene>
    <name evidence="2" type="primary">AVEN_188502_1</name>
    <name evidence="2" type="ORF">TNCV_2619221</name>
</gene>
<dbReference type="Proteomes" id="UP000887159">
    <property type="component" value="Unassembled WGS sequence"/>
</dbReference>
<accession>A0A8X6WKD4</accession>
<dbReference type="Pfam" id="PF18701">
    <property type="entry name" value="DUF5641"/>
    <property type="match status" value="1"/>
</dbReference>
<evidence type="ECO:0000259" key="1">
    <source>
        <dbReference type="Pfam" id="PF18701"/>
    </source>
</evidence>
<dbReference type="EMBL" id="BMAU01021433">
    <property type="protein sequence ID" value="GFY35631.1"/>
    <property type="molecule type" value="Genomic_DNA"/>
</dbReference>
<feature type="domain" description="DUF5641" evidence="1">
    <location>
        <begin position="51"/>
        <end position="118"/>
    </location>
</feature>
<proteinExistence type="predicted"/>
<name>A0A8X6WKD4_TRICX</name>
<dbReference type="AlphaFoldDB" id="A0A8X6WKD4"/>
<comment type="caution">
    <text evidence="2">The sequence shown here is derived from an EMBL/GenBank/DDBJ whole genome shotgun (WGS) entry which is preliminary data.</text>
</comment>
<evidence type="ECO:0000313" key="3">
    <source>
        <dbReference type="Proteomes" id="UP000887159"/>
    </source>
</evidence>
<sequence length="126" mass="14273">MQFWPINGKGISRKQYKIGCFRQKPTGVDKIMGTLPSEFSSSGTQFLNSGKRNKWQFDKNNVAIGYLVLLKENDLPSCKWAMARILEVIYGTQGKFRVVKLKTASGILKRSISNIYLLPIENNQAN</sequence>
<keyword evidence="3" id="KW-1185">Reference proteome</keyword>